<dbReference type="EMBL" id="LR031573">
    <property type="protein sequence ID" value="VDC91491.1"/>
    <property type="molecule type" value="Genomic_DNA"/>
</dbReference>
<organism evidence="1">
    <name type="scientific">Brassica campestris</name>
    <name type="common">Field mustard</name>
    <dbReference type="NCBI Taxonomy" id="3711"/>
    <lineage>
        <taxon>Eukaryota</taxon>
        <taxon>Viridiplantae</taxon>
        <taxon>Streptophyta</taxon>
        <taxon>Embryophyta</taxon>
        <taxon>Tracheophyta</taxon>
        <taxon>Spermatophyta</taxon>
        <taxon>Magnoliopsida</taxon>
        <taxon>eudicotyledons</taxon>
        <taxon>Gunneridae</taxon>
        <taxon>Pentapetalae</taxon>
        <taxon>rosids</taxon>
        <taxon>malvids</taxon>
        <taxon>Brassicales</taxon>
        <taxon>Brassicaceae</taxon>
        <taxon>Brassiceae</taxon>
        <taxon>Brassica</taxon>
    </lineage>
</organism>
<protein>
    <submittedName>
        <fullName evidence="1">Uncharacterized protein</fullName>
    </submittedName>
</protein>
<evidence type="ECO:0000313" key="1">
    <source>
        <dbReference type="EMBL" id="VDC91491.1"/>
    </source>
</evidence>
<dbReference type="AlphaFoldDB" id="A0A3P6B4U6"/>
<name>A0A3P6B4U6_BRACM</name>
<reference evidence="1" key="1">
    <citation type="submission" date="2018-11" db="EMBL/GenBank/DDBJ databases">
        <authorList>
            <consortium name="Genoscope - CEA"/>
            <person name="William W."/>
        </authorList>
    </citation>
    <scope>NUCLEOTIDE SEQUENCE</scope>
</reference>
<sequence>MFFFLFSQVEDMRITIHSLGKFISHREVKVKQISPNMSLSVM</sequence>
<accession>A0A3P6B4U6</accession>
<gene>
    <name evidence="1" type="ORF">BRAA02T08349Z</name>
</gene>
<proteinExistence type="predicted"/>